<name>A0ABT4I449_9BACL</name>
<evidence type="ECO:0000313" key="2">
    <source>
        <dbReference type="Proteomes" id="UP001067708"/>
    </source>
</evidence>
<keyword evidence="2" id="KW-1185">Reference proteome</keyword>
<sequence length="46" mass="5114">MRKKYALMVLSLSLIANILVLSVDEIKPAENQVFFSVRANNADPGH</sequence>
<gene>
    <name evidence="1" type="ORF">O0535_23240</name>
</gene>
<dbReference type="EMBL" id="JAPTNG010000026">
    <property type="protein sequence ID" value="MCZ0833628.1"/>
    <property type="molecule type" value="Genomic_DNA"/>
</dbReference>
<reference evidence="1" key="1">
    <citation type="submission" date="2022-09" db="EMBL/GenBank/DDBJ databases">
        <title>Genome analysis and characterization of larvicidal activity of Brevibacillus strains.</title>
        <authorList>
            <person name="Patrusheva E.V."/>
            <person name="Izotova A.O."/>
            <person name="Toshchakov S.V."/>
            <person name="Sineoky S.P."/>
        </authorList>
    </citation>
    <scope>NUCLEOTIDE SEQUENCE</scope>
    <source>
        <strain evidence="1">VKPM_B-13244</strain>
    </source>
</reference>
<dbReference type="RefSeq" id="WP_258418446.1">
    <property type="nucleotide sequence ID" value="NZ_JAPTNG010000026.1"/>
</dbReference>
<evidence type="ECO:0000313" key="1">
    <source>
        <dbReference type="EMBL" id="MCZ0833628.1"/>
    </source>
</evidence>
<accession>A0ABT4I449</accession>
<evidence type="ECO:0008006" key="3">
    <source>
        <dbReference type="Google" id="ProtNLM"/>
    </source>
</evidence>
<comment type="caution">
    <text evidence="1">The sequence shown here is derived from an EMBL/GenBank/DDBJ whole genome shotgun (WGS) entry which is preliminary data.</text>
</comment>
<proteinExistence type="predicted"/>
<dbReference type="Proteomes" id="UP001067708">
    <property type="component" value="Unassembled WGS sequence"/>
</dbReference>
<protein>
    <recommendedName>
        <fullName evidence="3">Phosphatase</fullName>
    </recommendedName>
</protein>
<organism evidence="1 2">
    <name type="scientific">Brevibacillus halotolerans</name>
    <dbReference type="NCBI Taxonomy" id="1507437"/>
    <lineage>
        <taxon>Bacteria</taxon>
        <taxon>Bacillati</taxon>
        <taxon>Bacillota</taxon>
        <taxon>Bacilli</taxon>
        <taxon>Bacillales</taxon>
        <taxon>Paenibacillaceae</taxon>
        <taxon>Brevibacillus</taxon>
    </lineage>
</organism>